<feature type="transmembrane region" description="Helical" evidence="8">
    <location>
        <begin position="498"/>
        <end position="518"/>
    </location>
</feature>
<evidence type="ECO:0000256" key="7">
    <source>
        <dbReference type="ARBA" id="ARBA00023136"/>
    </source>
</evidence>
<gene>
    <name evidence="10" type="ORF">BZG36_04222</name>
</gene>
<evidence type="ECO:0000256" key="8">
    <source>
        <dbReference type="SAM" id="Phobius"/>
    </source>
</evidence>
<dbReference type="PANTHER" id="PTHR22950">
    <property type="entry name" value="AMINO ACID TRANSPORTER"/>
    <property type="match status" value="1"/>
</dbReference>
<keyword evidence="5" id="KW-0029">Amino-acid transport</keyword>
<keyword evidence="4 8" id="KW-0812">Transmembrane</keyword>
<evidence type="ECO:0000313" key="10">
    <source>
        <dbReference type="EMBL" id="OZJ03327.1"/>
    </source>
</evidence>
<comment type="subcellular location">
    <subcellularLocation>
        <location evidence="1">Membrane</location>
        <topology evidence="1">Multi-pass membrane protein</topology>
    </subcellularLocation>
</comment>
<feature type="transmembrane region" description="Helical" evidence="8">
    <location>
        <begin position="204"/>
        <end position="233"/>
    </location>
</feature>
<feature type="transmembrane region" description="Helical" evidence="8">
    <location>
        <begin position="439"/>
        <end position="459"/>
    </location>
</feature>
<evidence type="ECO:0000259" key="9">
    <source>
        <dbReference type="Pfam" id="PF01490"/>
    </source>
</evidence>
<keyword evidence="11" id="KW-1185">Reference proteome</keyword>
<accession>A0A261XY90</accession>
<sequence length="519" mass="57264">MADNISLPPSTIIPANTNYVANIMDPDFWERRASLGTSASPVHGRGESDYGSFLNFPQDDDFDKSSRYSARGSFSGHASLRQGDEAFEEHTPFLIHALERTHSLALTQVTADYKDDPHHPQSPYKSTFAQSIFNSVNILIGIGILSLALGIRCGGWVIGMTIFVYCCLLTNYTAKLLARCLDYGAGGNTYGDMGYIAFGDRGRWLVSILFLTELCTSSIALVVLLGDALVALFPTVPMSTFRLISLFILTPLTFLPVRKLSYTSLLGIISAACLVIVVVVDGLTKEERPGSLRDPMPTDIWPSDWTTVPLSFGLIMAGFAGHAVFPTVYRDMEEPKHYKTMVNWTYIVTTLVYFCMAACGYLMFGSTVMQEITQNIMSTPGYNPTLNRMAVSLIAVNPIAKYALTLNPVNLTWELALFGQERIDAWCNNGRGRRTFLRVIGRIAISSLVVGIATVYPGFDKVMALLGAFFSFMISGIFPIVCHLRLFSNSMPIREKILNWILLIISSILALTGTAWSFL</sequence>
<feature type="domain" description="Amino acid transporter transmembrane" evidence="9">
    <location>
        <begin position="125"/>
        <end position="516"/>
    </location>
</feature>
<dbReference type="Pfam" id="PF01490">
    <property type="entry name" value="Aa_trans"/>
    <property type="match status" value="1"/>
</dbReference>
<dbReference type="InterPro" id="IPR013057">
    <property type="entry name" value="AA_transpt_TM"/>
</dbReference>
<evidence type="ECO:0000256" key="2">
    <source>
        <dbReference type="ARBA" id="ARBA00008066"/>
    </source>
</evidence>
<dbReference type="EMBL" id="MVBO01000091">
    <property type="protein sequence ID" value="OZJ03327.1"/>
    <property type="molecule type" value="Genomic_DNA"/>
</dbReference>
<evidence type="ECO:0000256" key="6">
    <source>
        <dbReference type="ARBA" id="ARBA00022989"/>
    </source>
</evidence>
<feature type="transmembrane region" description="Helical" evidence="8">
    <location>
        <begin position="305"/>
        <end position="324"/>
    </location>
</feature>
<feature type="transmembrane region" description="Helical" evidence="8">
    <location>
        <begin position="128"/>
        <end position="149"/>
    </location>
</feature>
<reference evidence="10 11" key="1">
    <citation type="journal article" date="2017" name="Mycologia">
        <title>Bifiguratus adelaidae, gen. et sp. nov., a new member of Mucoromycotina in endophytic and soil-dwelling habitats.</title>
        <authorList>
            <person name="Torres-Cruz T.J."/>
            <person name="Billingsley Tobias T.L."/>
            <person name="Almatruk M."/>
            <person name="Hesse C."/>
            <person name="Kuske C.R."/>
            <person name="Desiro A."/>
            <person name="Benucci G.M."/>
            <person name="Bonito G."/>
            <person name="Stajich J.E."/>
            <person name="Dunlap C."/>
            <person name="Arnold A.E."/>
            <person name="Porras-Alfaro A."/>
        </authorList>
    </citation>
    <scope>NUCLEOTIDE SEQUENCE [LARGE SCALE GENOMIC DNA]</scope>
    <source>
        <strain evidence="10 11">AZ0501</strain>
    </source>
</reference>
<protein>
    <recommendedName>
        <fullName evidence="9">Amino acid transporter transmembrane domain-containing protein</fullName>
    </recommendedName>
</protein>
<feature type="transmembrane region" description="Helical" evidence="8">
    <location>
        <begin position="465"/>
        <end position="486"/>
    </location>
</feature>
<comment type="similarity">
    <text evidence="2">Belongs to the amino acid/polyamine transporter 2 family.</text>
</comment>
<feature type="transmembrane region" description="Helical" evidence="8">
    <location>
        <begin position="263"/>
        <end position="284"/>
    </location>
</feature>
<feature type="transmembrane region" description="Helical" evidence="8">
    <location>
        <begin position="344"/>
        <end position="364"/>
    </location>
</feature>
<feature type="transmembrane region" description="Helical" evidence="8">
    <location>
        <begin position="156"/>
        <end position="174"/>
    </location>
</feature>
<feature type="transmembrane region" description="Helical" evidence="8">
    <location>
        <begin position="240"/>
        <end position="257"/>
    </location>
</feature>
<dbReference type="Proteomes" id="UP000242875">
    <property type="component" value="Unassembled WGS sequence"/>
</dbReference>
<proteinExistence type="inferred from homology"/>
<organism evidence="10 11">
    <name type="scientific">Bifiguratus adelaidae</name>
    <dbReference type="NCBI Taxonomy" id="1938954"/>
    <lineage>
        <taxon>Eukaryota</taxon>
        <taxon>Fungi</taxon>
        <taxon>Fungi incertae sedis</taxon>
        <taxon>Mucoromycota</taxon>
        <taxon>Mucoromycotina</taxon>
        <taxon>Endogonomycetes</taxon>
        <taxon>Endogonales</taxon>
        <taxon>Endogonales incertae sedis</taxon>
        <taxon>Bifiguratus</taxon>
    </lineage>
</organism>
<evidence type="ECO:0000256" key="1">
    <source>
        <dbReference type="ARBA" id="ARBA00004141"/>
    </source>
</evidence>
<dbReference type="PANTHER" id="PTHR22950:SF692">
    <property type="entry name" value="TRANSMEMBRANE AMINO ACID TRANSPORTER FAMILY PROTEIN"/>
    <property type="match status" value="1"/>
</dbReference>
<evidence type="ECO:0000313" key="11">
    <source>
        <dbReference type="Proteomes" id="UP000242875"/>
    </source>
</evidence>
<dbReference type="OrthoDB" id="655540at2759"/>
<dbReference type="GO" id="GO:0005774">
    <property type="term" value="C:vacuolar membrane"/>
    <property type="evidence" value="ECO:0007669"/>
    <property type="project" value="TreeGrafter"/>
</dbReference>
<keyword evidence="6 8" id="KW-1133">Transmembrane helix</keyword>
<dbReference type="AlphaFoldDB" id="A0A261XY90"/>
<comment type="caution">
    <text evidence="10">The sequence shown here is derived from an EMBL/GenBank/DDBJ whole genome shotgun (WGS) entry which is preliminary data.</text>
</comment>
<evidence type="ECO:0000256" key="4">
    <source>
        <dbReference type="ARBA" id="ARBA00022692"/>
    </source>
</evidence>
<evidence type="ECO:0000256" key="3">
    <source>
        <dbReference type="ARBA" id="ARBA00022448"/>
    </source>
</evidence>
<dbReference type="GO" id="GO:0015179">
    <property type="term" value="F:L-amino acid transmembrane transporter activity"/>
    <property type="evidence" value="ECO:0007669"/>
    <property type="project" value="TreeGrafter"/>
</dbReference>
<keyword evidence="7 8" id="KW-0472">Membrane</keyword>
<evidence type="ECO:0000256" key="5">
    <source>
        <dbReference type="ARBA" id="ARBA00022970"/>
    </source>
</evidence>
<keyword evidence="3" id="KW-0813">Transport</keyword>
<name>A0A261XY90_9FUNG</name>